<keyword evidence="1" id="KW-0732">Signal</keyword>
<evidence type="ECO:0000313" key="2">
    <source>
        <dbReference type="EMBL" id="KFA93881.1"/>
    </source>
</evidence>
<dbReference type="AlphaFoldDB" id="A0A084SZJ6"/>
<evidence type="ECO:0000256" key="1">
    <source>
        <dbReference type="SAM" id="SignalP"/>
    </source>
</evidence>
<name>A0A084SZJ6_9BACT</name>
<comment type="caution">
    <text evidence="2">The sequence shown here is derived from an EMBL/GenBank/DDBJ whole genome shotgun (WGS) entry which is preliminary data.</text>
</comment>
<proteinExistence type="predicted"/>
<dbReference type="EMBL" id="JPMI01000035">
    <property type="protein sequence ID" value="KFA93881.1"/>
    <property type="molecule type" value="Genomic_DNA"/>
</dbReference>
<dbReference type="SUPFAM" id="SSF48695">
    <property type="entry name" value="Multiheme cytochromes"/>
    <property type="match status" value="1"/>
</dbReference>
<feature type="signal peptide" evidence="1">
    <location>
        <begin position="1"/>
        <end position="22"/>
    </location>
</feature>
<protein>
    <submittedName>
        <fullName evidence="2">Isoquinoline 1-oxidoreductase subunit</fullName>
    </submittedName>
</protein>
<gene>
    <name evidence="2" type="ORF">Q664_06325</name>
</gene>
<organism evidence="2 3">
    <name type="scientific">Archangium violaceum Cb vi76</name>
    <dbReference type="NCBI Taxonomy" id="1406225"/>
    <lineage>
        <taxon>Bacteria</taxon>
        <taxon>Pseudomonadati</taxon>
        <taxon>Myxococcota</taxon>
        <taxon>Myxococcia</taxon>
        <taxon>Myxococcales</taxon>
        <taxon>Cystobacterineae</taxon>
        <taxon>Archangiaceae</taxon>
        <taxon>Archangium</taxon>
    </lineage>
</organism>
<reference evidence="2 3" key="1">
    <citation type="submission" date="2014-07" db="EMBL/GenBank/DDBJ databases">
        <title>Draft Genome Sequence of Gephyronic Acid Producer, Cystobacter violaceus Strain Cb vi76.</title>
        <authorList>
            <person name="Stevens D.C."/>
            <person name="Young J."/>
            <person name="Carmichael R."/>
            <person name="Tan J."/>
            <person name="Taylor R.E."/>
        </authorList>
    </citation>
    <scope>NUCLEOTIDE SEQUENCE [LARGE SCALE GENOMIC DNA]</scope>
    <source>
        <strain evidence="2 3">Cb vi76</strain>
    </source>
</reference>
<feature type="chain" id="PRO_5001781989" evidence="1">
    <location>
        <begin position="23"/>
        <end position="219"/>
    </location>
</feature>
<sequence length="219" mass="23981">MRTTTKPYVRLCASALVLLAMGCGRRQPSPSPSEMLPQVGPSELRAPEAFGVITDKTDRSRALFLEASRVFLHPRCANCHPDGNSPYQRTGWQLHDPPVQRGPEDRGIPGMECTSCHQDRNAELARVPGAPNWHVAPLSMAWVGRTPRQVCEQLKDPARNGGKTLAQIVEHNAHDELVGWGWKPGADREPAPGTQERFGAIVAAWVETGAECPSEEARP</sequence>
<evidence type="ECO:0000313" key="3">
    <source>
        <dbReference type="Proteomes" id="UP000028547"/>
    </source>
</evidence>
<dbReference type="InterPro" id="IPR036280">
    <property type="entry name" value="Multihaem_cyt_sf"/>
</dbReference>
<dbReference type="PROSITE" id="PS51257">
    <property type="entry name" value="PROKAR_LIPOPROTEIN"/>
    <property type="match status" value="1"/>
</dbReference>
<accession>A0A084SZJ6</accession>
<dbReference type="Proteomes" id="UP000028547">
    <property type="component" value="Unassembled WGS sequence"/>
</dbReference>